<dbReference type="InterPro" id="IPR012348">
    <property type="entry name" value="RNR-like"/>
</dbReference>
<proteinExistence type="predicted"/>
<reference evidence="1 2" key="1">
    <citation type="submission" date="2015-01" db="EMBL/GenBank/DDBJ databases">
        <title>Draft genome of the acidophilic iron oxidizer Ferrimicrobium acidiphilum strain T23.</title>
        <authorList>
            <person name="Poehlein A."/>
            <person name="Eisen S."/>
            <person name="Schloemann M."/>
            <person name="Johnson B.D."/>
            <person name="Daniel R."/>
            <person name="Muehling M."/>
        </authorList>
    </citation>
    <scope>NUCLEOTIDE SEQUENCE [LARGE SCALE GENOMIC DNA]</scope>
    <source>
        <strain evidence="1 2">T23</strain>
    </source>
</reference>
<protein>
    <submittedName>
        <fullName evidence="1">Ribonucleotide-diphosphate reductase subunit beta</fullName>
    </submittedName>
</protein>
<dbReference type="GeneID" id="78371573"/>
<name>A0A0D8FYT9_9ACTN</name>
<comment type="caution">
    <text evidence="1">The sequence shown here is derived from an EMBL/GenBank/DDBJ whole genome shotgun (WGS) entry which is preliminary data.</text>
</comment>
<dbReference type="STRING" id="1121877.FEAC_02240"/>
<dbReference type="RefSeq" id="WP_035388285.1">
    <property type="nucleotide sequence ID" value="NZ_JQKF01000002.1"/>
</dbReference>
<dbReference type="PATRIC" id="fig|1121877.4.peg.243"/>
<dbReference type="eggNOG" id="COG0208">
    <property type="taxonomic scope" value="Bacteria"/>
</dbReference>
<dbReference type="OrthoDB" id="5500270at2"/>
<dbReference type="Gene3D" id="1.10.620.20">
    <property type="entry name" value="Ribonucleotide Reductase, subunit A"/>
    <property type="match status" value="1"/>
</dbReference>
<sequence>MFEEHYALPIDKTQWDTADKSGSAVFTWSYDTERERLLRLYSQGKRRQWDAQIRIDWSLPAYASSPEVDSAIGLAGSQLWSKLSEDEREQVRLHLLAWQFSQFLHGEQGALICASKIVQTVPEIDAKFYAATQVMDEARHVEVYSTYLDTLAIAYPINASLKSLLNDVLSDTRWDITFLGMQVLIEGLALAAFGLVRNNTSIELVRNLTAYVMQDEARHVAFGRVALRDYYPQLTEHERAEREEFCAEACLVMRDRFLAQDVWERFGFDVQACTEHLNNSESQQLFRGLLFQRIVPTIRDIGLWSPKMRDTFASMGVMGFADTDLDAIEAEDDAIAEGIDGLRKAQVNDTIQAGAD</sequence>
<dbReference type="SUPFAM" id="SSF47240">
    <property type="entry name" value="Ferritin-like"/>
    <property type="match status" value="1"/>
</dbReference>
<gene>
    <name evidence="1" type="ORF">FEAC_02240</name>
</gene>
<dbReference type="Pfam" id="PF11583">
    <property type="entry name" value="AurF"/>
    <property type="match status" value="1"/>
</dbReference>
<organism evidence="1 2">
    <name type="scientific">Ferrimicrobium acidiphilum DSM 19497</name>
    <dbReference type="NCBI Taxonomy" id="1121877"/>
    <lineage>
        <taxon>Bacteria</taxon>
        <taxon>Bacillati</taxon>
        <taxon>Actinomycetota</taxon>
        <taxon>Acidimicrobiia</taxon>
        <taxon>Acidimicrobiales</taxon>
        <taxon>Acidimicrobiaceae</taxon>
        <taxon>Ferrimicrobium</taxon>
    </lineage>
</organism>
<dbReference type="AlphaFoldDB" id="A0A0D8FYT9"/>
<evidence type="ECO:0000313" key="2">
    <source>
        <dbReference type="Proteomes" id="UP000032336"/>
    </source>
</evidence>
<dbReference type="InterPro" id="IPR025859">
    <property type="entry name" value="AurF/CmlI"/>
</dbReference>
<accession>A0A0D8FYT9</accession>
<dbReference type="EMBL" id="JXUW01000002">
    <property type="protein sequence ID" value="KJE77852.1"/>
    <property type="molecule type" value="Genomic_DNA"/>
</dbReference>
<dbReference type="GO" id="GO:0016491">
    <property type="term" value="F:oxidoreductase activity"/>
    <property type="evidence" value="ECO:0007669"/>
    <property type="project" value="InterPro"/>
</dbReference>
<dbReference type="InterPro" id="IPR009078">
    <property type="entry name" value="Ferritin-like_SF"/>
</dbReference>
<dbReference type="CDD" id="cd00657">
    <property type="entry name" value="Ferritin_like"/>
    <property type="match status" value="1"/>
</dbReference>
<dbReference type="Proteomes" id="UP000032336">
    <property type="component" value="Unassembled WGS sequence"/>
</dbReference>
<evidence type="ECO:0000313" key="1">
    <source>
        <dbReference type="EMBL" id="KJE77852.1"/>
    </source>
</evidence>
<keyword evidence="2" id="KW-1185">Reference proteome</keyword>